<comment type="caution">
    <text evidence="1">The sequence shown here is derived from an EMBL/GenBank/DDBJ whole genome shotgun (WGS) entry which is preliminary data.</text>
</comment>
<dbReference type="EMBL" id="JXYS01000031">
    <property type="protein sequence ID" value="KJF17706.1"/>
    <property type="molecule type" value="Genomic_DNA"/>
</dbReference>
<name>A0A0D8HKV4_9ACTN</name>
<proteinExistence type="predicted"/>
<reference evidence="1 2" key="1">
    <citation type="submission" date="2015-01" db="EMBL/GenBank/DDBJ databases">
        <title>Draft genome of the acidophilic iron oxidizer Acidithrix ferrooxidans strain Py-F3.</title>
        <authorList>
            <person name="Poehlein A."/>
            <person name="Eisen S."/>
            <person name="Schloemann M."/>
            <person name="Johnson B.D."/>
            <person name="Daniel R."/>
            <person name="Muehling M."/>
        </authorList>
    </citation>
    <scope>NUCLEOTIDE SEQUENCE [LARGE SCALE GENOMIC DNA]</scope>
    <source>
        <strain evidence="1 2">Py-F3</strain>
    </source>
</reference>
<gene>
    <name evidence="1" type="ORF">AXFE_14140</name>
</gene>
<accession>A0A0D8HKV4</accession>
<evidence type="ECO:0000313" key="1">
    <source>
        <dbReference type="EMBL" id="KJF17706.1"/>
    </source>
</evidence>
<evidence type="ECO:0000313" key="2">
    <source>
        <dbReference type="Proteomes" id="UP000032360"/>
    </source>
</evidence>
<keyword evidence="2" id="KW-1185">Reference proteome</keyword>
<organism evidence="1 2">
    <name type="scientific">Acidithrix ferrooxidans</name>
    <dbReference type="NCBI Taxonomy" id="1280514"/>
    <lineage>
        <taxon>Bacteria</taxon>
        <taxon>Bacillati</taxon>
        <taxon>Actinomycetota</taxon>
        <taxon>Acidimicrobiia</taxon>
        <taxon>Acidimicrobiales</taxon>
        <taxon>Acidimicrobiaceae</taxon>
        <taxon>Acidithrix</taxon>
    </lineage>
</organism>
<sequence length="132" mass="14416">MIDKEMLRLADVVVSIQSTDQTPLHKKERSIGRDDLVPLPLSDMRVLPVGGVESFTETFVTAPTCAIEGSVVLVITLEVRTTLLVGEPLIMLVNRKTDASTITKITLETNAFASHGIFRCEICLSMSINLTS</sequence>
<dbReference type="AlphaFoldDB" id="A0A0D8HKV4"/>
<protein>
    <submittedName>
        <fullName evidence="1">Uncharacterized protein</fullName>
    </submittedName>
</protein>
<dbReference type="Proteomes" id="UP000032360">
    <property type="component" value="Unassembled WGS sequence"/>
</dbReference>